<dbReference type="RefSeq" id="WP_066086648.1">
    <property type="nucleotide sequence ID" value="NZ_CP126114.1"/>
</dbReference>
<dbReference type="EMBL" id="CP126114">
    <property type="protein sequence ID" value="WHY88561.1"/>
    <property type="molecule type" value="Genomic_DNA"/>
</dbReference>
<protein>
    <submittedName>
        <fullName evidence="1">Uncharacterized protein</fullName>
    </submittedName>
</protein>
<dbReference type="AlphaFoldDB" id="A0AA95MRD5"/>
<proteinExistence type="predicted"/>
<sequence>MNEAFFADYKKFIVTPVGEMTNGNEVFDPKNYSSHYILTLSIYNSRLSNWRDASKYDIDVEKSIKTVLMEFNQKQYERYHLELLELDRFNNYFVLALSSKTKFETKEENDRISYVVDRMLTNPFYVGQGWFNLIGEKGRVERKLFCCSFMKYEIGNREHQKIDNNFENITELIPKNSEIKLIKIIK</sequence>
<name>A0AA95MRD5_9BACI</name>
<dbReference type="Proteomes" id="UP001178288">
    <property type="component" value="Chromosome"/>
</dbReference>
<reference evidence="1" key="1">
    <citation type="submission" date="2023-05" db="EMBL/GenBank/DDBJ databases">
        <title>Comparative genomics of Bacillaceae isolates and their secondary metabolite potential.</title>
        <authorList>
            <person name="Song L."/>
            <person name="Nielsen L.J."/>
            <person name="Mohite O."/>
            <person name="Xu X."/>
            <person name="Weber T."/>
            <person name="Kovacs A.T."/>
        </authorList>
    </citation>
    <scope>NUCLEOTIDE SEQUENCE</scope>
    <source>
        <strain evidence="1">XLM17</strain>
    </source>
</reference>
<evidence type="ECO:0000313" key="2">
    <source>
        <dbReference type="Proteomes" id="UP001178288"/>
    </source>
</evidence>
<organism evidence="1 2">
    <name type="scientific">Neobacillus novalis</name>
    <dbReference type="NCBI Taxonomy" id="220687"/>
    <lineage>
        <taxon>Bacteria</taxon>
        <taxon>Bacillati</taxon>
        <taxon>Bacillota</taxon>
        <taxon>Bacilli</taxon>
        <taxon>Bacillales</taxon>
        <taxon>Bacillaceae</taxon>
        <taxon>Neobacillus</taxon>
    </lineage>
</organism>
<gene>
    <name evidence="1" type="ORF">QNH39_12265</name>
</gene>
<dbReference type="KEGG" id="nnv:QNH39_12265"/>
<accession>A0AA95MRD5</accession>
<keyword evidence="2" id="KW-1185">Reference proteome</keyword>
<evidence type="ECO:0000313" key="1">
    <source>
        <dbReference type="EMBL" id="WHY88561.1"/>
    </source>
</evidence>